<keyword evidence="3" id="KW-1185">Reference proteome</keyword>
<accession>A0AAD8G5K8</accession>
<reference evidence="2" key="1">
    <citation type="submission" date="2022-02" db="EMBL/GenBank/DDBJ databases">
        <title>Atlantic sturgeon de novo genome assembly.</title>
        <authorList>
            <person name="Stock M."/>
            <person name="Klopp C."/>
            <person name="Guiguen Y."/>
            <person name="Cabau C."/>
            <person name="Parinello H."/>
            <person name="Santidrian Yebra-Pimentel E."/>
            <person name="Kuhl H."/>
            <person name="Dirks R.P."/>
            <person name="Guessner J."/>
            <person name="Wuertz S."/>
            <person name="Du K."/>
            <person name="Schartl M."/>
        </authorList>
    </citation>
    <scope>NUCLEOTIDE SEQUENCE</scope>
    <source>
        <strain evidence="2">STURGEONOMICS-FGT-2020</strain>
        <tissue evidence="2">Whole blood</tissue>
    </source>
</reference>
<dbReference type="PROSITE" id="PS50007">
    <property type="entry name" value="PIPLC_X_DOMAIN"/>
    <property type="match status" value="1"/>
</dbReference>
<proteinExistence type="predicted"/>
<dbReference type="Proteomes" id="UP001230051">
    <property type="component" value="Unassembled WGS sequence"/>
</dbReference>
<dbReference type="InterPro" id="IPR051057">
    <property type="entry name" value="PI-PLC_domain"/>
</dbReference>
<dbReference type="InterPro" id="IPR000909">
    <property type="entry name" value="PLipase_C_PInositol-sp_X_dom"/>
</dbReference>
<evidence type="ECO:0000313" key="3">
    <source>
        <dbReference type="Proteomes" id="UP001230051"/>
    </source>
</evidence>
<comment type="caution">
    <text evidence="2">The sequence shown here is derived from an EMBL/GenBank/DDBJ whole genome shotgun (WGS) entry which is preliminary data.</text>
</comment>
<evidence type="ECO:0000313" key="2">
    <source>
        <dbReference type="EMBL" id="KAK1169680.1"/>
    </source>
</evidence>
<dbReference type="EMBL" id="JAGXEW010000007">
    <property type="protein sequence ID" value="KAK1169680.1"/>
    <property type="molecule type" value="Genomic_DNA"/>
</dbReference>
<evidence type="ECO:0000259" key="1">
    <source>
        <dbReference type="SMART" id="SM00148"/>
    </source>
</evidence>
<protein>
    <submittedName>
        <fullName evidence="2">PI-PLC X domain-containing protein 1</fullName>
    </submittedName>
</protein>
<gene>
    <name evidence="2" type="primary">PLCXD1</name>
    <name evidence="2" type="ORF">AOXY_G8537</name>
</gene>
<dbReference type="SUPFAM" id="SSF51695">
    <property type="entry name" value="PLC-like phosphodiesterases"/>
    <property type="match status" value="1"/>
</dbReference>
<dbReference type="PANTHER" id="PTHR13593:SF24">
    <property type="entry name" value="PI-PLC X DOMAIN-CONTAINING PROTEIN 1"/>
    <property type="match status" value="1"/>
</dbReference>
<dbReference type="Pfam" id="PF00388">
    <property type="entry name" value="PI-PLC-X"/>
    <property type="match status" value="1"/>
</dbReference>
<dbReference type="GO" id="GO:0006629">
    <property type="term" value="P:lipid metabolic process"/>
    <property type="evidence" value="ECO:0007669"/>
    <property type="project" value="InterPro"/>
</dbReference>
<dbReference type="InterPro" id="IPR017946">
    <property type="entry name" value="PLC-like_Pdiesterase_TIM-brl"/>
</dbReference>
<organism evidence="2 3">
    <name type="scientific">Acipenser oxyrinchus oxyrinchus</name>
    <dbReference type="NCBI Taxonomy" id="40147"/>
    <lineage>
        <taxon>Eukaryota</taxon>
        <taxon>Metazoa</taxon>
        <taxon>Chordata</taxon>
        <taxon>Craniata</taxon>
        <taxon>Vertebrata</taxon>
        <taxon>Euteleostomi</taxon>
        <taxon>Actinopterygii</taxon>
        <taxon>Chondrostei</taxon>
        <taxon>Acipenseriformes</taxon>
        <taxon>Acipenseridae</taxon>
        <taxon>Acipenser</taxon>
    </lineage>
</organism>
<dbReference type="SMART" id="SM00148">
    <property type="entry name" value="PLCXc"/>
    <property type="match status" value="1"/>
</dbReference>
<sequence>MIAANERPILGDQNNKDWMAQLSEQLWDIPLYNLAIPGSHDTMSFCLDMNSPIDESMSGILKVVDRIIPCVTRPMIFKWSRTQEDSIVAQLEAGIRYFDLRIARKKNDTSNNLYFVHGVYTFMTVQKALEDFAQWLETHPKEAVILACSHFEGLTEDLHNHLIWSLKNIFGSKLCPNMEIVTLRNLWKLGYQVIVSYDDPAAEKHEDLWSGIPYWWANRVDPEMLVEYLEYKKQRGRPGGFFVAGLNLTAETEYIISHLSESLKKLTLQSYPYLMNWVQKQSPGPGKQCLNIIAGDFIRSEHFVSDIIALNKKLLRTNAGIHKHLLSIPPYLK</sequence>
<dbReference type="CDD" id="cd08616">
    <property type="entry name" value="PI-PLCXD1c"/>
    <property type="match status" value="1"/>
</dbReference>
<dbReference type="InterPro" id="IPR042158">
    <property type="entry name" value="PLCXD1/2/3"/>
</dbReference>
<feature type="domain" description="Phosphatidylinositol-specific phospholipase C X" evidence="1">
    <location>
        <begin position="25"/>
        <end position="198"/>
    </location>
</feature>
<dbReference type="PANTHER" id="PTHR13593">
    <property type="match status" value="1"/>
</dbReference>
<dbReference type="AlphaFoldDB" id="A0AAD8G5K8"/>
<name>A0AAD8G5K8_ACIOX</name>
<dbReference type="Gene3D" id="3.20.20.190">
    <property type="entry name" value="Phosphatidylinositol (PI) phosphodiesterase"/>
    <property type="match status" value="1"/>
</dbReference>
<dbReference type="GO" id="GO:0008081">
    <property type="term" value="F:phosphoric diester hydrolase activity"/>
    <property type="evidence" value="ECO:0007669"/>
    <property type="project" value="InterPro"/>
</dbReference>